<protein>
    <recommendedName>
        <fullName evidence="3">YggT family protein</fullName>
    </recommendedName>
</protein>
<dbReference type="AlphaFoldDB" id="A0A5J4SQA5"/>
<feature type="transmembrane region" description="Helical" evidence="1">
    <location>
        <begin position="60"/>
        <end position="78"/>
    </location>
</feature>
<sequence>MILKIVAGVLIVLLYLYKQIKPHKNALFPKYQKWFSQIERIFDTLLKIIPVKPYQLGNGLAIDLSAVIFLLLFILLLMI</sequence>
<organism evidence="2">
    <name type="scientific">termite gut metagenome</name>
    <dbReference type="NCBI Taxonomy" id="433724"/>
    <lineage>
        <taxon>unclassified sequences</taxon>
        <taxon>metagenomes</taxon>
        <taxon>organismal metagenomes</taxon>
    </lineage>
</organism>
<comment type="caution">
    <text evidence="2">The sequence shown here is derived from an EMBL/GenBank/DDBJ whole genome shotgun (WGS) entry which is preliminary data.</text>
</comment>
<keyword evidence="1" id="KW-0472">Membrane</keyword>
<accession>A0A5J4SQA5</accession>
<gene>
    <name evidence="2" type="ORF">EZS27_005242</name>
</gene>
<evidence type="ECO:0000313" key="2">
    <source>
        <dbReference type="EMBL" id="KAA6347275.1"/>
    </source>
</evidence>
<keyword evidence="1" id="KW-1133">Transmembrane helix</keyword>
<keyword evidence="1" id="KW-0812">Transmembrane</keyword>
<reference evidence="2" key="1">
    <citation type="submission" date="2019-03" db="EMBL/GenBank/DDBJ databases">
        <title>Single cell metagenomics reveals metabolic interactions within the superorganism composed of flagellate Streblomastix strix and complex community of Bacteroidetes bacteria on its surface.</title>
        <authorList>
            <person name="Treitli S.C."/>
            <person name="Kolisko M."/>
            <person name="Husnik F."/>
            <person name="Keeling P."/>
            <person name="Hampl V."/>
        </authorList>
    </citation>
    <scope>NUCLEOTIDE SEQUENCE</scope>
    <source>
        <strain evidence="2">STM</strain>
    </source>
</reference>
<evidence type="ECO:0008006" key="3">
    <source>
        <dbReference type="Google" id="ProtNLM"/>
    </source>
</evidence>
<evidence type="ECO:0000256" key="1">
    <source>
        <dbReference type="SAM" id="Phobius"/>
    </source>
</evidence>
<dbReference type="EMBL" id="SNRY01000101">
    <property type="protein sequence ID" value="KAA6347275.1"/>
    <property type="molecule type" value="Genomic_DNA"/>
</dbReference>
<name>A0A5J4SQA5_9ZZZZ</name>
<proteinExistence type="predicted"/>